<name>A0A2X3CU50_KLEPN</name>
<dbReference type="AlphaFoldDB" id="A0A2X3CU50"/>
<sequence length="55" mass="6596">MAESFTTTNRFFDNKNYPRGFSVTVISPSKRRNCWNVMVMPLTNWNWVSANCYRR</sequence>
<evidence type="ECO:0000313" key="2">
    <source>
        <dbReference type="Proteomes" id="UP000251088"/>
    </source>
</evidence>
<organism evidence="1 2">
    <name type="scientific">Klebsiella pneumoniae</name>
    <dbReference type="NCBI Taxonomy" id="573"/>
    <lineage>
        <taxon>Bacteria</taxon>
        <taxon>Pseudomonadati</taxon>
        <taxon>Pseudomonadota</taxon>
        <taxon>Gammaproteobacteria</taxon>
        <taxon>Enterobacterales</taxon>
        <taxon>Enterobacteriaceae</taxon>
        <taxon>Klebsiella/Raoultella group</taxon>
        <taxon>Klebsiella</taxon>
        <taxon>Klebsiella pneumoniae complex</taxon>
    </lineage>
</organism>
<accession>A0A2X3CU50</accession>
<proteinExistence type="predicted"/>
<reference evidence="1 2" key="1">
    <citation type="submission" date="2018-06" db="EMBL/GenBank/DDBJ databases">
        <authorList>
            <consortium name="Pathogen Informatics"/>
            <person name="Doyle S."/>
        </authorList>
    </citation>
    <scope>NUCLEOTIDE SEQUENCE [LARGE SCALE GENOMIC DNA]</scope>
    <source>
        <strain evidence="1 2">NCTC9128</strain>
    </source>
</reference>
<dbReference type="Proteomes" id="UP000251088">
    <property type="component" value="Unassembled WGS sequence"/>
</dbReference>
<protein>
    <submittedName>
        <fullName evidence="1">Protein yifE</fullName>
    </submittedName>
</protein>
<evidence type="ECO:0000313" key="1">
    <source>
        <dbReference type="EMBL" id="SQC15941.1"/>
    </source>
</evidence>
<dbReference type="EMBL" id="UAWN01000012">
    <property type="protein sequence ID" value="SQC15941.1"/>
    <property type="molecule type" value="Genomic_DNA"/>
</dbReference>
<gene>
    <name evidence="1" type="primary">yifE_1</name>
    <name evidence="1" type="ORF">NCTC9128_03950</name>
</gene>